<feature type="region of interest" description="Disordered" evidence="1">
    <location>
        <begin position="23"/>
        <end position="42"/>
    </location>
</feature>
<proteinExistence type="predicted"/>
<comment type="caution">
    <text evidence="2">The sequence shown here is derived from an EMBL/GenBank/DDBJ whole genome shotgun (WGS) entry which is preliminary data.</text>
</comment>
<evidence type="ECO:0000313" key="3">
    <source>
        <dbReference type="Proteomes" id="UP000257039"/>
    </source>
</evidence>
<gene>
    <name evidence="2" type="ORF">B9G39_00985</name>
</gene>
<keyword evidence="3" id="KW-1185">Reference proteome</keyword>
<dbReference type="PROSITE" id="PS51257">
    <property type="entry name" value="PROKAR_LIPOPROTEIN"/>
    <property type="match status" value="1"/>
</dbReference>
<dbReference type="AlphaFoldDB" id="A0A4P9VI54"/>
<organism evidence="2 3">
    <name type="scientific">Zooshikella ganghwensis</name>
    <dbReference type="NCBI Taxonomy" id="202772"/>
    <lineage>
        <taxon>Bacteria</taxon>
        <taxon>Pseudomonadati</taxon>
        <taxon>Pseudomonadota</taxon>
        <taxon>Gammaproteobacteria</taxon>
        <taxon>Oceanospirillales</taxon>
        <taxon>Zooshikellaceae</taxon>
        <taxon>Zooshikella</taxon>
    </lineage>
</organism>
<protein>
    <submittedName>
        <fullName evidence="2">Uncharacterized protein</fullName>
    </submittedName>
</protein>
<evidence type="ECO:0000313" key="2">
    <source>
        <dbReference type="EMBL" id="RDH42129.1"/>
    </source>
</evidence>
<evidence type="ECO:0000256" key="1">
    <source>
        <dbReference type="SAM" id="MobiDB-lite"/>
    </source>
</evidence>
<dbReference type="RefSeq" id="WP_094785679.1">
    <property type="nucleotide sequence ID" value="NZ_NDXW01000001.1"/>
</dbReference>
<name>A0A4P9VI54_9GAMM</name>
<accession>A0A4P9VI54</accession>
<dbReference type="EMBL" id="NDXW01000001">
    <property type="protein sequence ID" value="RDH42129.1"/>
    <property type="molecule type" value="Genomic_DNA"/>
</dbReference>
<dbReference type="Proteomes" id="UP000257039">
    <property type="component" value="Unassembled WGS sequence"/>
</dbReference>
<reference evidence="2 3" key="1">
    <citation type="submission" date="2017-04" db="EMBL/GenBank/DDBJ databases">
        <title>Draft genome sequence of Zooshikella ganghwensis VG4 isolated from Red Sea sediments.</title>
        <authorList>
            <person name="Rehman Z."/>
            <person name="Alam I."/>
            <person name="Kamau A."/>
            <person name="Bajic V."/>
            <person name="Leiknes T."/>
        </authorList>
    </citation>
    <scope>NUCLEOTIDE SEQUENCE [LARGE SCALE GENOMIC DNA]</scope>
    <source>
        <strain evidence="2 3">VG4</strain>
    </source>
</reference>
<sequence>MNKFLTVFALAASVLLVGCQQEESSQPVNQDKKTEQTASQQKKSKWGYELADEVWQDTKSYNSPRIAFIWGKPPIQRVRLITGMKSGAQSLIIQT</sequence>